<evidence type="ECO:0000313" key="3">
    <source>
        <dbReference type="Proteomes" id="UP000465035"/>
    </source>
</evidence>
<dbReference type="PANTHER" id="PTHR35333:SF3">
    <property type="entry name" value="BETA-LACTAMASE-TYPE TRANSPEPTIDASE FOLD CONTAINING PROTEIN"/>
    <property type="match status" value="1"/>
</dbReference>
<sequence>MGTSIAFYNLSPIRGSHAAKSKYSPIYSSGSLAVQSRGNSPMIAASTYKLFISAYLFNQNKDNNFDWNNTNLDGFNRMIVYSENDFADNELMNFGMPSVNAFINDNHWYAPVFTTNKDATTTANSLLNLLYKLKAHKKPFTNLTERKMLLTRMKKQVYRTGIPTGASKADKGSVTEDKVGFLGSVNNDAGIVTLPSGQRYILVIMTNASNQSGFSGFPRIAKITRKMQSIAYSSVH</sequence>
<dbReference type="AlphaFoldDB" id="A0A6P1E249"/>
<evidence type="ECO:0000313" key="2">
    <source>
        <dbReference type="EMBL" id="QHB51217.1"/>
    </source>
</evidence>
<evidence type="ECO:0000259" key="1">
    <source>
        <dbReference type="Pfam" id="PF13354"/>
    </source>
</evidence>
<dbReference type="Pfam" id="PF13354">
    <property type="entry name" value="Beta-lactamase2"/>
    <property type="match status" value="1"/>
</dbReference>
<dbReference type="GeneID" id="69057278"/>
<reference evidence="2 3" key="1">
    <citation type="submission" date="2019-12" db="EMBL/GenBank/DDBJ databases">
        <title>Lactobacillus hilgardii FLUB.</title>
        <authorList>
            <person name="Gustaw K."/>
        </authorList>
    </citation>
    <scope>NUCLEOTIDE SEQUENCE [LARGE SCALE GENOMIC DNA]</scope>
    <source>
        <strain evidence="2 3">FLUB</strain>
    </source>
</reference>
<dbReference type="Proteomes" id="UP000465035">
    <property type="component" value="Chromosome"/>
</dbReference>
<dbReference type="GO" id="GO:0030655">
    <property type="term" value="P:beta-lactam antibiotic catabolic process"/>
    <property type="evidence" value="ECO:0007669"/>
    <property type="project" value="InterPro"/>
</dbReference>
<dbReference type="InterPro" id="IPR000871">
    <property type="entry name" value="Beta-lactam_class-A"/>
</dbReference>
<accession>A0A6P1E249</accession>
<protein>
    <submittedName>
        <fullName evidence="2">Serine hydrolase</fullName>
    </submittedName>
</protein>
<keyword evidence="2" id="KW-0378">Hydrolase</keyword>
<dbReference type="PANTHER" id="PTHR35333">
    <property type="entry name" value="BETA-LACTAMASE"/>
    <property type="match status" value="1"/>
</dbReference>
<dbReference type="GO" id="GO:0008800">
    <property type="term" value="F:beta-lactamase activity"/>
    <property type="evidence" value="ECO:0007669"/>
    <property type="project" value="InterPro"/>
</dbReference>
<proteinExistence type="predicted"/>
<name>A0A6P1E249_LENHI</name>
<organism evidence="2 3">
    <name type="scientific">Lentilactobacillus hilgardii</name>
    <name type="common">Lactobacillus hilgardii</name>
    <dbReference type="NCBI Taxonomy" id="1588"/>
    <lineage>
        <taxon>Bacteria</taxon>
        <taxon>Bacillati</taxon>
        <taxon>Bacillota</taxon>
        <taxon>Bacilli</taxon>
        <taxon>Lactobacillales</taxon>
        <taxon>Lactobacillaceae</taxon>
        <taxon>Lentilactobacillus</taxon>
    </lineage>
</organism>
<dbReference type="Gene3D" id="3.40.710.10">
    <property type="entry name" value="DD-peptidase/beta-lactamase superfamily"/>
    <property type="match status" value="1"/>
</dbReference>
<feature type="domain" description="Beta-lactamase class A catalytic" evidence="1">
    <location>
        <begin position="76"/>
        <end position="206"/>
    </location>
</feature>
<dbReference type="SMR" id="A0A6P1E249"/>
<dbReference type="SUPFAM" id="SSF56601">
    <property type="entry name" value="beta-lactamase/transpeptidase-like"/>
    <property type="match status" value="1"/>
</dbReference>
<dbReference type="GO" id="GO:0046677">
    <property type="term" value="P:response to antibiotic"/>
    <property type="evidence" value="ECO:0007669"/>
    <property type="project" value="InterPro"/>
</dbReference>
<dbReference type="InterPro" id="IPR012338">
    <property type="entry name" value="Beta-lactam/transpept-like"/>
</dbReference>
<dbReference type="RefSeq" id="WP_159298638.1">
    <property type="nucleotide sequence ID" value="NZ_CP047121.1"/>
</dbReference>
<gene>
    <name evidence="2" type="ORF">GQR93_02750</name>
</gene>
<dbReference type="InterPro" id="IPR045155">
    <property type="entry name" value="Beta-lactam_cat"/>
</dbReference>
<dbReference type="EMBL" id="CP047121">
    <property type="protein sequence ID" value="QHB51217.1"/>
    <property type="molecule type" value="Genomic_DNA"/>
</dbReference>